<evidence type="ECO:0000313" key="3">
    <source>
        <dbReference type="Proteomes" id="UP001303115"/>
    </source>
</evidence>
<dbReference type="EMBL" id="MU854648">
    <property type="protein sequence ID" value="KAK4032117.1"/>
    <property type="molecule type" value="Genomic_DNA"/>
</dbReference>
<dbReference type="AlphaFoldDB" id="A0AAN6P9V2"/>
<feature type="compositionally biased region" description="Acidic residues" evidence="1">
    <location>
        <begin position="46"/>
        <end position="59"/>
    </location>
</feature>
<gene>
    <name evidence="2" type="ORF">C8A01DRAFT_41454</name>
</gene>
<proteinExistence type="predicted"/>
<accession>A0AAN6P9V2</accession>
<feature type="compositionally biased region" description="Basic and acidic residues" evidence="1">
    <location>
        <begin position="36"/>
        <end position="45"/>
    </location>
</feature>
<comment type="caution">
    <text evidence="2">The sequence shown here is derived from an EMBL/GenBank/DDBJ whole genome shotgun (WGS) entry which is preliminary data.</text>
</comment>
<dbReference type="Proteomes" id="UP001303115">
    <property type="component" value="Unassembled WGS sequence"/>
</dbReference>
<protein>
    <submittedName>
        <fullName evidence="2">Uncharacterized protein</fullName>
    </submittedName>
</protein>
<name>A0AAN6P9V2_9PEZI</name>
<sequence>MSEIHVVFEMVSTTQLIHLSVRSKRLSSVSFAELTDGKPSTRDAALEDVPEEGNPNEDTAEAAAAAAALLAPKPMVGDGVVLYGQDYRLVIASYEFDLIW</sequence>
<evidence type="ECO:0000313" key="2">
    <source>
        <dbReference type="EMBL" id="KAK4032117.1"/>
    </source>
</evidence>
<keyword evidence="3" id="KW-1185">Reference proteome</keyword>
<organism evidence="2 3">
    <name type="scientific">Parachaetomium inaequale</name>
    <dbReference type="NCBI Taxonomy" id="2588326"/>
    <lineage>
        <taxon>Eukaryota</taxon>
        <taxon>Fungi</taxon>
        <taxon>Dikarya</taxon>
        <taxon>Ascomycota</taxon>
        <taxon>Pezizomycotina</taxon>
        <taxon>Sordariomycetes</taxon>
        <taxon>Sordariomycetidae</taxon>
        <taxon>Sordariales</taxon>
        <taxon>Chaetomiaceae</taxon>
        <taxon>Parachaetomium</taxon>
    </lineage>
</organism>
<reference evidence="3" key="1">
    <citation type="journal article" date="2023" name="Mol. Phylogenet. Evol.">
        <title>Genome-scale phylogeny and comparative genomics of the fungal order Sordariales.</title>
        <authorList>
            <person name="Hensen N."/>
            <person name="Bonometti L."/>
            <person name="Westerberg I."/>
            <person name="Brannstrom I.O."/>
            <person name="Guillou S."/>
            <person name="Cros-Aarteil S."/>
            <person name="Calhoun S."/>
            <person name="Haridas S."/>
            <person name="Kuo A."/>
            <person name="Mondo S."/>
            <person name="Pangilinan J."/>
            <person name="Riley R."/>
            <person name="LaButti K."/>
            <person name="Andreopoulos B."/>
            <person name="Lipzen A."/>
            <person name="Chen C."/>
            <person name="Yan M."/>
            <person name="Daum C."/>
            <person name="Ng V."/>
            <person name="Clum A."/>
            <person name="Steindorff A."/>
            <person name="Ohm R.A."/>
            <person name="Martin F."/>
            <person name="Silar P."/>
            <person name="Natvig D.O."/>
            <person name="Lalanne C."/>
            <person name="Gautier V."/>
            <person name="Ament-Velasquez S.L."/>
            <person name="Kruys A."/>
            <person name="Hutchinson M.I."/>
            <person name="Powell A.J."/>
            <person name="Barry K."/>
            <person name="Miller A.N."/>
            <person name="Grigoriev I.V."/>
            <person name="Debuchy R."/>
            <person name="Gladieux P."/>
            <person name="Hiltunen Thoren M."/>
            <person name="Johannesson H."/>
        </authorList>
    </citation>
    <scope>NUCLEOTIDE SEQUENCE [LARGE SCALE GENOMIC DNA]</scope>
    <source>
        <strain evidence="3">CBS 284.82</strain>
    </source>
</reference>
<feature type="region of interest" description="Disordered" evidence="1">
    <location>
        <begin position="36"/>
        <end position="59"/>
    </location>
</feature>
<evidence type="ECO:0000256" key="1">
    <source>
        <dbReference type="SAM" id="MobiDB-lite"/>
    </source>
</evidence>